<protein>
    <submittedName>
        <fullName evidence="2">Uncharacterized protein</fullName>
    </submittedName>
</protein>
<keyword evidence="1" id="KW-1133">Transmembrane helix</keyword>
<name>A0A7W7H7Y0_9ACTN</name>
<evidence type="ECO:0000313" key="3">
    <source>
        <dbReference type="Proteomes" id="UP000546162"/>
    </source>
</evidence>
<dbReference type="RefSeq" id="WP_185045950.1">
    <property type="nucleotide sequence ID" value="NZ_BAABFG010000005.1"/>
</dbReference>
<dbReference type="AlphaFoldDB" id="A0A7W7H7Y0"/>
<proteinExistence type="predicted"/>
<keyword evidence="3" id="KW-1185">Reference proteome</keyword>
<dbReference type="EMBL" id="JACHNB010000001">
    <property type="protein sequence ID" value="MBB4745640.1"/>
    <property type="molecule type" value="Genomic_DNA"/>
</dbReference>
<feature type="transmembrane region" description="Helical" evidence="1">
    <location>
        <begin position="7"/>
        <end position="25"/>
    </location>
</feature>
<gene>
    <name evidence="2" type="ORF">BJY16_009099</name>
</gene>
<evidence type="ECO:0000256" key="1">
    <source>
        <dbReference type="SAM" id="Phobius"/>
    </source>
</evidence>
<organism evidence="2 3">
    <name type="scientific">Actinoplanes octamycinicus</name>
    <dbReference type="NCBI Taxonomy" id="135948"/>
    <lineage>
        <taxon>Bacteria</taxon>
        <taxon>Bacillati</taxon>
        <taxon>Actinomycetota</taxon>
        <taxon>Actinomycetes</taxon>
        <taxon>Micromonosporales</taxon>
        <taxon>Micromonosporaceae</taxon>
        <taxon>Actinoplanes</taxon>
    </lineage>
</organism>
<keyword evidence="1" id="KW-0472">Membrane</keyword>
<dbReference type="Proteomes" id="UP000546162">
    <property type="component" value="Unassembled WGS sequence"/>
</dbReference>
<reference evidence="2 3" key="1">
    <citation type="submission" date="2020-08" db="EMBL/GenBank/DDBJ databases">
        <title>Sequencing the genomes of 1000 actinobacteria strains.</title>
        <authorList>
            <person name="Klenk H.-P."/>
        </authorList>
    </citation>
    <scope>NUCLEOTIDE SEQUENCE [LARGE SCALE GENOMIC DNA]</scope>
    <source>
        <strain evidence="2 3">DSM 45809</strain>
    </source>
</reference>
<evidence type="ECO:0000313" key="2">
    <source>
        <dbReference type="EMBL" id="MBB4745640.1"/>
    </source>
</evidence>
<comment type="caution">
    <text evidence="2">The sequence shown here is derived from an EMBL/GenBank/DDBJ whole genome shotgun (WGS) entry which is preliminary data.</text>
</comment>
<sequence>MQNPRRAVVAGLGILGAIGLVAVVLHERGNAGPQTVSAVAERAAEQLRAAPVSGINVSSFEVEEALAEAARGSRVRISVRAAGDHQFEVTNPSGGSPACLVVVVDSAALLRSTEPVFPSVTVLDGRCPAG</sequence>
<keyword evidence="1" id="KW-0812">Transmembrane</keyword>
<accession>A0A7W7H7Y0</accession>